<dbReference type="FunFam" id="3.30.830.10:FF:000015">
    <property type="entry name" value="Putative zinc metalloprotease"/>
    <property type="match status" value="1"/>
</dbReference>
<dbReference type="InterPro" id="IPR007863">
    <property type="entry name" value="Peptidase_M16_C"/>
</dbReference>
<sequence>MVLISWLKGLGLLYGFYQVNRPFWKSIFKIFFLTFIAPSTATSTTGSNLNVNSIKENVNTIGGFSHITSASNTGPTVSKMTDIPANYGNFDRVIEPFSSDSAQAKVVKWKSRKTGLSVVWGDVDGPIINGNFVVPTETFDDSGIPHTLEHLVLFASKKYPYNGTLQTLANRSFSYGVYAYTTLTYTVYTLMTAGDEGFLRLIPVFNPTLTPEAFATEVYHINGEGKDAGVVYSEVQGTENTRSDLMALAQKRELYPEGNAYRSQFGGLLERIRVLTVDESKSVFAQLFLEIARLILCIPFFIYFKVKNYHNQNYRPHNLQLIVTGKLDPTNLLKVLQDEVEPVITPKQYNIPNNWKRPFLETPSKGGPVLDQSKTRIVELPGNDESPGEVSISWVGPDTREHLTKAALSILQIYLTESEVSPLSKRFIEIASPLCTDITFFHSDGEKIVVTAYLSSVPNANLLTIGDALRGAIAEEAEEIHMDRLKDVIEREILQISNAMEADPHGFLPQFAISSFLYGEDRDLVSALTMEVQRYKELATWSAKEWSAIFKRWLTESPSLTVIGKSSVKLADKLNSDLDKRHEEIRRNYKPEGLNELAQKLEAARKSNDHSIPYDLLSRFPIPSINNLKWINVEIAHGHQKYVSHLQSIIDKKDPIFLPYFVQFHHIESNFLSIYITLSPADLPGELFPFISIYLRSFFSLSIKCKDGKEMTSEEVVSQLNKDAIQYDIGIGGTINQTVLLSMKVEKSKYARAVVWLRDLLWESVFDSERLRVITNKALQELPRLKREGAYVAKTLLDDMLYSPDLAPHSALSVFRKEKDYQMLLKELESNPKSVIEKMKQLRSRLLRVSSMRISVTGNIRALEEPKATWVKNFKKLEREPLLQPLMSNEVLRREAIEPRKKAIVMSMGSIQSSHAFHFAKGPQGFNHSERAACIVAAEVLNLPDRFILKAIRQTGLAYAASIFFEPETGHVVFEVGPSADSINAIEECAKLINDLASETSKIDEATLETAKSVLAHSVVSGLGTGALVADEIFKNALIGLPPEFPRELLQKIMDVSVEDVIHVIRTYIVHLFEPARSSATVTCPKSEANQIARHLSSKGYELRTIPQRLWGMQARISSNQQDRRQESADQEVSKPTINDKNIPSSRKRNPKRMELLAFYSC</sequence>
<evidence type="ECO:0000256" key="1">
    <source>
        <dbReference type="SAM" id="MobiDB-lite"/>
    </source>
</evidence>
<feature type="domain" description="Peptidase M16 C-terminal" evidence="2">
    <location>
        <begin position="305"/>
        <end position="487"/>
    </location>
</feature>
<dbReference type="Proteomes" id="UP000765509">
    <property type="component" value="Unassembled WGS sequence"/>
</dbReference>
<gene>
    <name evidence="3" type="ORF">O181_052479</name>
</gene>
<feature type="compositionally biased region" description="Polar residues" evidence="1">
    <location>
        <begin position="1134"/>
        <end position="1145"/>
    </location>
</feature>
<dbReference type="PANTHER" id="PTHR43016">
    <property type="entry name" value="PRESEQUENCE PROTEASE"/>
    <property type="match status" value="1"/>
</dbReference>
<dbReference type="FunFam" id="3.30.830.10:FF:000031">
    <property type="entry name" value="Putative zinc metalloprotease"/>
    <property type="match status" value="1"/>
</dbReference>
<evidence type="ECO:0000313" key="4">
    <source>
        <dbReference type="Proteomes" id="UP000765509"/>
    </source>
</evidence>
<dbReference type="Gene3D" id="3.30.830.10">
    <property type="entry name" value="Metalloenzyme, LuxS/M16 peptidase-like"/>
    <property type="match status" value="4"/>
</dbReference>
<dbReference type="GO" id="GO:0046872">
    <property type="term" value="F:metal ion binding"/>
    <property type="evidence" value="ECO:0007669"/>
    <property type="project" value="InterPro"/>
</dbReference>
<dbReference type="PANTHER" id="PTHR43016:SF16">
    <property type="entry name" value="METALLOPROTEASE, PUTATIVE (AFU_ORTHOLOGUE AFUA_4G07610)-RELATED"/>
    <property type="match status" value="1"/>
</dbReference>
<dbReference type="Pfam" id="PF05193">
    <property type="entry name" value="Peptidase_M16_C"/>
    <property type="match status" value="1"/>
</dbReference>
<evidence type="ECO:0000259" key="2">
    <source>
        <dbReference type="Pfam" id="PF05193"/>
    </source>
</evidence>
<dbReference type="EMBL" id="AVOT02022977">
    <property type="protein sequence ID" value="MBW0512764.1"/>
    <property type="molecule type" value="Genomic_DNA"/>
</dbReference>
<proteinExistence type="predicted"/>
<dbReference type="InterPro" id="IPR011249">
    <property type="entry name" value="Metalloenz_LuxS/M16"/>
</dbReference>
<evidence type="ECO:0000313" key="3">
    <source>
        <dbReference type="EMBL" id="MBW0512764.1"/>
    </source>
</evidence>
<comment type="caution">
    <text evidence="3">The sequence shown here is derived from an EMBL/GenBank/DDBJ whole genome shotgun (WGS) entry which is preliminary data.</text>
</comment>
<accession>A0A9Q3E0Q6</accession>
<reference evidence="3" key="1">
    <citation type="submission" date="2021-03" db="EMBL/GenBank/DDBJ databases">
        <title>Draft genome sequence of rust myrtle Austropuccinia psidii MF-1, a brazilian biotype.</title>
        <authorList>
            <person name="Quecine M.C."/>
            <person name="Pachon D.M.R."/>
            <person name="Bonatelli M.L."/>
            <person name="Correr F.H."/>
            <person name="Franceschini L.M."/>
            <person name="Leite T.F."/>
            <person name="Margarido G.R.A."/>
            <person name="Almeida C.A."/>
            <person name="Ferrarezi J.A."/>
            <person name="Labate C.A."/>
        </authorList>
    </citation>
    <scope>NUCLEOTIDE SEQUENCE</scope>
    <source>
        <strain evidence="3">MF-1</strain>
    </source>
</reference>
<dbReference type="SUPFAM" id="SSF63411">
    <property type="entry name" value="LuxS/MPP-like metallohydrolase"/>
    <property type="match status" value="4"/>
</dbReference>
<feature type="region of interest" description="Disordered" evidence="1">
    <location>
        <begin position="1117"/>
        <end position="1150"/>
    </location>
</feature>
<name>A0A9Q3E0Q6_9BASI</name>
<protein>
    <recommendedName>
        <fullName evidence="2">Peptidase M16 C-terminal domain-containing protein</fullName>
    </recommendedName>
</protein>
<dbReference type="AlphaFoldDB" id="A0A9Q3E0Q6"/>
<dbReference type="OrthoDB" id="2525292at2759"/>
<keyword evidence="4" id="KW-1185">Reference proteome</keyword>
<organism evidence="3 4">
    <name type="scientific">Austropuccinia psidii MF-1</name>
    <dbReference type="NCBI Taxonomy" id="1389203"/>
    <lineage>
        <taxon>Eukaryota</taxon>
        <taxon>Fungi</taxon>
        <taxon>Dikarya</taxon>
        <taxon>Basidiomycota</taxon>
        <taxon>Pucciniomycotina</taxon>
        <taxon>Pucciniomycetes</taxon>
        <taxon>Pucciniales</taxon>
        <taxon>Sphaerophragmiaceae</taxon>
        <taxon>Austropuccinia</taxon>
    </lineage>
</organism>